<dbReference type="Proteomes" id="UP001062846">
    <property type="component" value="Chromosome 12"/>
</dbReference>
<sequence length="66" mass="7740">MERVTARNGSVPILRWWVHGDTGMLPFSSSLDLQLRVALCRHILSSLDVEEQIRKNWKNEVNLFEF</sequence>
<gene>
    <name evidence="1" type="ORF">RHMOL_Rhmol12G0141300</name>
</gene>
<protein>
    <submittedName>
        <fullName evidence="1">Uncharacterized protein</fullName>
    </submittedName>
</protein>
<organism evidence="1 2">
    <name type="scientific">Rhododendron molle</name>
    <name type="common">Chinese azalea</name>
    <name type="synonym">Azalea mollis</name>
    <dbReference type="NCBI Taxonomy" id="49168"/>
    <lineage>
        <taxon>Eukaryota</taxon>
        <taxon>Viridiplantae</taxon>
        <taxon>Streptophyta</taxon>
        <taxon>Embryophyta</taxon>
        <taxon>Tracheophyta</taxon>
        <taxon>Spermatophyta</taxon>
        <taxon>Magnoliopsida</taxon>
        <taxon>eudicotyledons</taxon>
        <taxon>Gunneridae</taxon>
        <taxon>Pentapetalae</taxon>
        <taxon>asterids</taxon>
        <taxon>Ericales</taxon>
        <taxon>Ericaceae</taxon>
        <taxon>Ericoideae</taxon>
        <taxon>Rhodoreae</taxon>
        <taxon>Rhododendron</taxon>
    </lineage>
</organism>
<reference evidence="1" key="1">
    <citation type="submission" date="2022-02" db="EMBL/GenBank/DDBJ databases">
        <title>Plant Genome Project.</title>
        <authorList>
            <person name="Zhang R.-G."/>
        </authorList>
    </citation>
    <scope>NUCLEOTIDE SEQUENCE</scope>
    <source>
        <strain evidence="1">AT1</strain>
    </source>
</reference>
<comment type="caution">
    <text evidence="1">The sequence shown here is derived from an EMBL/GenBank/DDBJ whole genome shotgun (WGS) entry which is preliminary data.</text>
</comment>
<name>A0ACC0LIH2_RHOML</name>
<accession>A0ACC0LIH2</accession>
<evidence type="ECO:0000313" key="2">
    <source>
        <dbReference type="Proteomes" id="UP001062846"/>
    </source>
</evidence>
<proteinExistence type="predicted"/>
<dbReference type="EMBL" id="CM046399">
    <property type="protein sequence ID" value="KAI8528331.1"/>
    <property type="molecule type" value="Genomic_DNA"/>
</dbReference>
<evidence type="ECO:0000313" key="1">
    <source>
        <dbReference type="EMBL" id="KAI8528331.1"/>
    </source>
</evidence>
<keyword evidence="2" id="KW-1185">Reference proteome</keyword>